<evidence type="ECO:0008006" key="4">
    <source>
        <dbReference type="Google" id="ProtNLM"/>
    </source>
</evidence>
<dbReference type="RefSeq" id="WP_188361505.1">
    <property type="nucleotide sequence ID" value="NZ_BMFG01000003.1"/>
</dbReference>
<keyword evidence="1" id="KW-0732">Signal</keyword>
<protein>
    <recommendedName>
        <fullName evidence="4">Lipocalin-like domain-containing protein</fullName>
    </recommendedName>
</protein>
<reference evidence="2" key="1">
    <citation type="journal article" date="2014" name="Int. J. Syst. Evol. Microbiol.">
        <title>Complete genome sequence of Corynebacterium casei LMG S-19264T (=DSM 44701T), isolated from a smear-ripened cheese.</title>
        <authorList>
            <consortium name="US DOE Joint Genome Institute (JGI-PGF)"/>
            <person name="Walter F."/>
            <person name="Albersmeier A."/>
            <person name="Kalinowski J."/>
            <person name="Ruckert C."/>
        </authorList>
    </citation>
    <scope>NUCLEOTIDE SEQUENCE</scope>
    <source>
        <strain evidence="2">CGMCC 1.12506</strain>
    </source>
</reference>
<sequence length="129" mass="14471">MKKFLLLSSVFLFLVSCSNDDSNNNDSQGVNQSKIFGYWYKGLGAPFYYYDYYYFGEDGEYQQGWGPINSNPLTGTWEWEDGTTIKITPSPGGGIAGGVQTHEFRKISNDSLCSASDEGLKYSRTNHND</sequence>
<reference evidence="2" key="2">
    <citation type="submission" date="2020-09" db="EMBL/GenBank/DDBJ databases">
        <authorList>
            <person name="Sun Q."/>
            <person name="Zhou Y."/>
        </authorList>
    </citation>
    <scope>NUCLEOTIDE SEQUENCE</scope>
    <source>
        <strain evidence="2">CGMCC 1.12506</strain>
    </source>
</reference>
<feature type="chain" id="PRO_5037839085" description="Lipocalin-like domain-containing protein" evidence="1">
    <location>
        <begin position="21"/>
        <end position="129"/>
    </location>
</feature>
<evidence type="ECO:0000256" key="1">
    <source>
        <dbReference type="SAM" id="SignalP"/>
    </source>
</evidence>
<dbReference type="PROSITE" id="PS51257">
    <property type="entry name" value="PROKAR_LIPOPROTEIN"/>
    <property type="match status" value="1"/>
</dbReference>
<keyword evidence="3" id="KW-1185">Reference proteome</keyword>
<dbReference type="Proteomes" id="UP000625735">
    <property type="component" value="Unassembled WGS sequence"/>
</dbReference>
<comment type="caution">
    <text evidence="2">The sequence shown here is derived from an EMBL/GenBank/DDBJ whole genome shotgun (WGS) entry which is preliminary data.</text>
</comment>
<name>A0A916XZK1_9FLAO</name>
<evidence type="ECO:0000313" key="2">
    <source>
        <dbReference type="EMBL" id="GGD22368.1"/>
    </source>
</evidence>
<organism evidence="2 3">
    <name type="scientific">Flavobacterium orientale</name>
    <dbReference type="NCBI Taxonomy" id="1756020"/>
    <lineage>
        <taxon>Bacteria</taxon>
        <taxon>Pseudomonadati</taxon>
        <taxon>Bacteroidota</taxon>
        <taxon>Flavobacteriia</taxon>
        <taxon>Flavobacteriales</taxon>
        <taxon>Flavobacteriaceae</taxon>
        <taxon>Flavobacterium</taxon>
    </lineage>
</organism>
<gene>
    <name evidence="2" type="ORF">GCM10011343_10720</name>
</gene>
<feature type="signal peptide" evidence="1">
    <location>
        <begin position="1"/>
        <end position="20"/>
    </location>
</feature>
<accession>A0A916XZK1</accession>
<dbReference type="AlphaFoldDB" id="A0A916XZK1"/>
<dbReference type="EMBL" id="BMFG01000003">
    <property type="protein sequence ID" value="GGD22368.1"/>
    <property type="molecule type" value="Genomic_DNA"/>
</dbReference>
<evidence type="ECO:0000313" key="3">
    <source>
        <dbReference type="Proteomes" id="UP000625735"/>
    </source>
</evidence>
<proteinExistence type="predicted"/>